<accession>A0A4Q6Y117</accession>
<keyword evidence="3" id="KW-1185">Reference proteome</keyword>
<protein>
    <recommendedName>
        <fullName evidence="1">DUF3658 domain-containing protein</fullName>
    </recommendedName>
</protein>
<dbReference type="EMBL" id="SGIT01000001">
    <property type="protein sequence ID" value="RZF62907.1"/>
    <property type="molecule type" value="Genomic_DNA"/>
</dbReference>
<name>A0A4Q6Y117_9SPHI</name>
<sequence>MDFRNEKGVKLNLTSLQVMRAENILEAAKHFEKLSEDDVQYYVSLWENIRAKESVIHLFSKSGSYLSGDETFFDQYLLNRCSDVPQRSSYVVGYTLCEIWDEFCDTSVGDIFLFYRLKELANLGKIEISNPHEDAERAAMVFDVRKVTEDYPEFITDSK</sequence>
<reference evidence="2 3" key="1">
    <citation type="submission" date="2019-02" db="EMBL/GenBank/DDBJ databases">
        <authorList>
            <person name="Li Y."/>
        </authorList>
    </citation>
    <scope>NUCLEOTIDE SEQUENCE [LARGE SCALE GENOMIC DNA]</scope>
    <source>
        <strain evidence="2 3">30C10-4-7</strain>
    </source>
</reference>
<proteinExistence type="predicted"/>
<comment type="caution">
    <text evidence="2">The sequence shown here is derived from an EMBL/GenBank/DDBJ whole genome shotgun (WGS) entry which is preliminary data.</text>
</comment>
<evidence type="ECO:0000259" key="1">
    <source>
        <dbReference type="Pfam" id="PF12395"/>
    </source>
</evidence>
<dbReference type="InterPro" id="IPR022123">
    <property type="entry name" value="DUF3658"/>
</dbReference>
<dbReference type="AlphaFoldDB" id="A0A4Q6Y117"/>
<gene>
    <name evidence="2" type="ORF">EWE74_04520</name>
</gene>
<dbReference type="OrthoDB" id="708997at2"/>
<dbReference type="Pfam" id="PF12395">
    <property type="entry name" value="DUF3658"/>
    <property type="match status" value="1"/>
</dbReference>
<evidence type="ECO:0000313" key="3">
    <source>
        <dbReference type="Proteomes" id="UP000292855"/>
    </source>
</evidence>
<evidence type="ECO:0000313" key="2">
    <source>
        <dbReference type="EMBL" id="RZF62907.1"/>
    </source>
</evidence>
<feature type="domain" description="DUF3658" evidence="1">
    <location>
        <begin position="30"/>
        <end position="133"/>
    </location>
</feature>
<dbReference type="Proteomes" id="UP000292855">
    <property type="component" value="Unassembled WGS sequence"/>
</dbReference>
<organism evidence="2 3">
    <name type="scientific">Sphingobacterium corticibacterium</name>
    <dbReference type="NCBI Taxonomy" id="2484746"/>
    <lineage>
        <taxon>Bacteria</taxon>
        <taxon>Pseudomonadati</taxon>
        <taxon>Bacteroidota</taxon>
        <taxon>Sphingobacteriia</taxon>
        <taxon>Sphingobacteriales</taxon>
        <taxon>Sphingobacteriaceae</taxon>
        <taxon>Sphingobacterium</taxon>
    </lineage>
</organism>